<dbReference type="PANTHER" id="PTHR12121">
    <property type="entry name" value="CARBON CATABOLITE REPRESSOR PROTEIN 4"/>
    <property type="match status" value="1"/>
</dbReference>
<keyword evidence="11" id="KW-0677">Repeat</keyword>
<dbReference type="GO" id="GO:0003723">
    <property type="term" value="F:RNA binding"/>
    <property type="evidence" value="ECO:0007669"/>
    <property type="project" value="UniProtKB-KW"/>
</dbReference>
<name>A0A085MSW5_9BILA</name>
<dbReference type="AlphaFoldDB" id="A0A085MSW5"/>
<dbReference type="Gene3D" id="3.60.10.10">
    <property type="entry name" value="Endonuclease/exonuclease/phosphatase"/>
    <property type="match status" value="1"/>
</dbReference>
<evidence type="ECO:0000256" key="13">
    <source>
        <dbReference type="ARBA" id="ARBA00022839"/>
    </source>
</evidence>
<sequence length="568" mass="64263">MDHNSIVDCGDASFTNAGPIERPGSRRTVNGLPRRSCRFLSPEELAAGESTNWHELEIRGCVRNLSPHLFTLHHLTALFLCDNELQHLPADIAKLTSLRVLDASNNKLSSLPAELGDLSTLEQLYVNNNLIRVLPCELGKLYRLKTLGLLGNPLTPEINQIYRLPGGTMKLLQYLMCQLCATSSVPPERKWIPIRRLRKEEGPTFTVMCYNVLCDKYASPIVYSYCPLWALNWSYRRRAILQEMIGHKPDVISLQEVETEQFRLFFVPELRKYGYDGIFSPKSRARTMDEENRKHVDGCAMFWKTDRFKLKDEHLIEFRQLAIANAEGCQPMLNRVMTRDNIALVAILQLQESFRSSYLSVDSSSPGVAQAQLKVPLIVCTAHIHWHPEFCDVKLVQTMMLVQELDHLVDEIAHNHGMAPADVPVILCGDLNSLPSSGVHEFLSKGRIRADHCDFKEFRNQSCLQRMSASGRESKVYTHRLALESAYDANILPFTNFTNYFKGVIDYVFATPKTLIKIGLLGSIDVAWFQQNKIVGCPHPSIPSDHFPLLVEYAFASSVVSQKTSKSA</sequence>
<evidence type="ECO:0000256" key="5">
    <source>
        <dbReference type="ARBA" id="ARBA00010774"/>
    </source>
</evidence>
<dbReference type="SUPFAM" id="SSF56219">
    <property type="entry name" value="DNase I-like"/>
    <property type="match status" value="1"/>
</dbReference>
<gene>
    <name evidence="24" type="ORF">M514_11825</name>
</gene>
<evidence type="ECO:0000256" key="3">
    <source>
        <dbReference type="ARBA" id="ARBA00004123"/>
    </source>
</evidence>
<evidence type="ECO:0000256" key="4">
    <source>
        <dbReference type="ARBA" id="ARBA00004496"/>
    </source>
</evidence>
<keyword evidence="10" id="KW-0479">Metal-binding</keyword>
<evidence type="ECO:0000256" key="2">
    <source>
        <dbReference type="ARBA" id="ARBA00001946"/>
    </source>
</evidence>
<reference evidence="24" key="1">
    <citation type="journal article" date="2014" name="Nat. Genet.">
        <title>Genome and transcriptome of the porcine whipworm Trichuris suis.</title>
        <authorList>
            <person name="Jex A.R."/>
            <person name="Nejsum P."/>
            <person name="Schwarz E.M."/>
            <person name="Hu L."/>
            <person name="Young N.D."/>
            <person name="Hall R.S."/>
            <person name="Korhonen P.K."/>
            <person name="Liao S."/>
            <person name="Thamsborg S."/>
            <person name="Xia J."/>
            <person name="Xu P."/>
            <person name="Wang S."/>
            <person name="Scheerlinck J.P."/>
            <person name="Hofmann A."/>
            <person name="Sternberg P.W."/>
            <person name="Wang J."/>
            <person name="Gasser R.B."/>
        </authorList>
    </citation>
    <scope>NUCLEOTIDE SEQUENCE [LARGE SCALE GENOMIC DNA]</scope>
    <source>
        <strain evidence="24">DCEP-RM93F</strain>
    </source>
</reference>
<evidence type="ECO:0000256" key="18">
    <source>
        <dbReference type="ARBA" id="ARBA00023242"/>
    </source>
</evidence>
<evidence type="ECO:0000256" key="6">
    <source>
        <dbReference type="ARBA" id="ARBA00012161"/>
    </source>
</evidence>
<evidence type="ECO:0000256" key="8">
    <source>
        <dbReference type="ARBA" id="ARBA00022614"/>
    </source>
</evidence>
<proteinExistence type="inferred from homology"/>
<keyword evidence="14" id="KW-0460">Magnesium</keyword>
<evidence type="ECO:0000313" key="24">
    <source>
        <dbReference type="EMBL" id="KFD60311.1"/>
    </source>
</evidence>
<keyword evidence="18" id="KW-0539">Nucleus</keyword>
<evidence type="ECO:0000256" key="11">
    <source>
        <dbReference type="ARBA" id="ARBA00022737"/>
    </source>
</evidence>
<evidence type="ECO:0000256" key="20">
    <source>
        <dbReference type="ARBA" id="ARBA00031469"/>
    </source>
</evidence>
<dbReference type="Pfam" id="PF03372">
    <property type="entry name" value="Exo_endo_phos"/>
    <property type="match status" value="1"/>
</dbReference>
<dbReference type="InterPro" id="IPR050410">
    <property type="entry name" value="CCR4/nocturin_mRNA_transcr"/>
</dbReference>
<dbReference type="GO" id="GO:0005634">
    <property type="term" value="C:nucleus"/>
    <property type="evidence" value="ECO:0007669"/>
    <property type="project" value="UniProtKB-SubCell"/>
</dbReference>
<dbReference type="PROSITE" id="PS51450">
    <property type="entry name" value="LRR"/>
    <property type="match status" value="1"/>
</dbReference>
<dbReference type="SMART" id="SM00369">
    <property type="entry name" value="LRR_TYP"/>
    <property type="match status" value="3"/>
</dbReference>
<dbReference type="SMART" id="SM00364">
    <property type="entry name" value="LRR_BAC"/>
    <property type="match status" value="3"/>
</dbReference>
<keyword evidence="16" id="KW-0805">Transcription regulation</keyword>
<dbReference type="GO" id="GO:0005737">
    <property type="term" value="C:cytoplasm"/>
    <property type="evidence" value="ECO:0007669"/>
    <property type="project" value="UniProtKB-SubCell"/>
</dbReference>
<comment type="similarity">
    <text evidence="5">Belongs to the CCR4/nocturin family.</text>
</comment>
<evidence type="ECO:0000256" key="10">
    <source>
        <dbReference type="ARBA" id="ARBA00022723"/>
    </source>
</evidence>
<dbReference type="CDD" id="cd09097">
    <property type="entry name" value="Deadenylase_CCR4"/>
    <property type="match status" value="1"/>
</dbReference>
<keyword evidence="17" id="KW-0804">Transcription</keyword>
<keyword evidence="15" id="KW-0694">RNA-binding</keyword>
<dbReference type="Pfam" id="PF23598">
    <property type="entry name" value="LRR_14"/>
    <property type="match status" value="1"/>
</dbReference>
<protein>
    <recommendedName>
        <fullName evidence="6">poly(A)-specific ribonuclease</fullName>
        <ecNumber evidence="6">3.1.13.4</ecNumber>
    </recommendedName>
    <alternativeName>
        <fullName evidence="19">Carbon catabolite repressor protein 4</fullName>
    </alternativeName>
    <alternativeName>
        <fullName evidence="20">Cytoplasmic deadenylase</fullName>
    </alternativeName>
    <alternativeName>
        <fullName evidence="21">Glucose-repressible alcohol dehydrogenase transcriptional effector</fullName>
    </alternativeName>
</protein>
<keyword evidence="9" id="KW-0540">Nuclease</keyword>
<evidence type="ECO:0000259" key="23">
    <source>
        <dbReference type="Pfam" id="PF23598"/>
    </source>
</evidence>
<evidence type="ECO:0000256" key="16">
    <source>
        <dbReference type="ARBA" id="ARBA00023015"/>
    </source>
</evidence>
<evidence type="ECO:0000256" key="12">
    <source>
        <dbReference type="ARBA" id="ARBA00022801"/>
    </source>
</evidence>
<evidence type="ECO:0000256" key="19">
    <source>
        <dbReference type="ARBA" id="ARBA00030493"/>
    </source>
</evidence>
<evidence type="ECO:0000256" key="1">
    <source>
        <dbReference type="ARBA" id="ARBA00001663"/>
    </source>
</evidence>
<evidence type="ECO:0000256" key="9">
    <source>
        <dbReference type="ARBA" id="ARBA00022722"/>
    </source>
</evidence>
<dbReference type="InterPro" id="IPR001611">
    <property type="entry name" value="Leu-rich_rpt"/>
</dbReference>
<dbReference type="GO" id="GO:0046872">
    <property type="term" value="F:metal ion binding"/>
    <property type="evidence" value="ECO:0007669"/>
    <property type="project" value="UniProtKB-KW"/>
</dbReference>
<dbReference type="InterPro" id="IPR036691">
    <property type="entry name" value="Endo/exonu/phosph_ase_sf"/>
</dbReference>
<evidence type="ECO:0000256" key="17">
    <source>
        <dbReference type="ARBA" id="ARBA00023163"/>
    </source>
</evidence>
<keyword evidence="13" id="KW-0269">Exonuclease</keyword>
<evidence type="ECO:0000256" key="7">
    <source>
        <dbReference type="ARBA" id="ARBA00022490"/>
    </source>
</evidence>
<evidence type="ECO:0000259" key="22">
    <source>
        <dbReference type="Pfam" id="PF03372"/>
    </source>
</evidence>
<dbReference type="GO" id="GO:0004535">
    <property type="term" value="F:poly(A)-specific ribonuclease activity"/>
    <property type="evidence" value="ECO:0007669"/>
    <property type="project" value="UniProtKB-EC"/>
</dbReference>
<dbReference type="InterPro" id="IPR055414">
    <property type="entry name" value="LRR_R13L4/SHOC2-like"/>
</dbReference>
<keyword evidence="7" id="KW-0963">Cytoplasm</keyword>
<keyword evidence="12" id="KW-0378">Hydrolase</keyword>
<dbReference type="EMBL" id="KL367677">
    <property type="protein sequence ID" value="KFD60311.1"/>
    <property type="molecule type" value="Genomic_DNA"/>
</dbReference>
<accession>A0A085MSW5</accession>
<keyword evidence="8" id="KW-0433">Leucine-rich repeat</keyword>
<evidence type="ECO:0000256" key="21">
    <source>
        <dbReference type="ARBA" id="ARBA00033317"/>
    </source>
</evidence>
<evidence type="ECO:0000256" key="15">
    <source>
        <dbReference type="ARBA" id="ARBA00022884"/>
    </source>
</evidence>
<evidence type="ECO:0000256" key="14">
    <source>
        <dbReference type="ARBA" id="ARBA00022842"/>
    </source>
</evidence>
<dbReference type="Proteomes" id="UP000030758">
    <property type="component" value="Unassembled WGS sequence"/>
</dbReference>
<dbReference type="Gene3D" id="3.80.10.10">
    <property type="entry name" value="Ribonuclease Inhibitor"/>
    <property type="match status" value="1"/>
</dbReference>
<dbReference type="InterPro" id="IPR032675">
    <property type="entry name" value="LRR_dom_sf"/>
</dbReference>
<dbReference type="PANTHER" id="PTHR12121:SF100">
    <property type="entry name" value="POLY(A)-SPECIFIC RIBONUCLEASE"/>
    <property type="match status" value="1"/>
</dbReference>
<comment type="subcellular location">
    <subcellularLocation>
        <location evidence="4">Cytoplasm</location>
    </subcellularLocation>
    <subcellularLocation>
        <location evidence="3">Nucleus</location>
    </subcellularLocation>
</comment>
<dbReference type="SUPFAM" id="SSF52058">
    <property type="entry name" value="L domain-like"/>
    <property type="match status" value="1"/>
</dbReference>
<comment type="catalytic activity">
    <reaction evidence="1">
        <text>Exonucleolytic cleavage of poly(A) to 5'-AMP.</text>
        <dbReference type="EC" id="3.1.13.4"/>
    </reaction>
</comment>
<feature type="domain" description="Endonuclease/exonuclease/phosphatase" evidence="22">
    <location>
        <begin position="209"/>
        <end position="546"/>
    </location>
</feature>
<dbReference type="InterPro" id="IPR003591">
    <property type="entry name" value="Leu-rich_rpt_typical-subtyp"/>
</dbReference>
<feature type="domain" description="Disease resistance R13L4/SHOC-2-like LRR" evidence="23">
    <location>
        <begin position="65"/>
        <end position="150"/>
    </location>
</feature>
<dbReference type="InterPro" id="IPR005135">
    <property type="entry name" value="Endo/exonuclease/phosphatase"/>
</dbReference>
<dbReference type="EC" id="3.1.13.4" evidence="6"/>
<organism evidence="24">
    <name type="scientific">Trichuris suis</name>
    <name type="common">pig whipworm</name>
    <dbReference type="NCBI Taxonomy" id="68888"/>
    <lineage>
        <taxon>Eukaryota</taxon>
        <taxon>Metazoa</taxon>
        <taxon>Ecdysozoa</taxon>
        <taxon>Nematoda</taxon>
        <taxon>Enoplea</taxon>
        <taxon>Dorylaimia</taxon>
        <taxon>Trichinellida</taxon>
        <taxon>Trichuridae</taxon>
        <taxon>Trichuris</taxon>
    </lineage>
</organism>
<dbReference type="FunFam" id="3.60.10.10:FF:000002">
    <property type="entry name" value="CCR4-NOT transcription complex subunit 6 like"/>
    <property type="match status" value="1"/>
</dbReference>
<comment type="cofactor">
    <cofactor evidence="2">
        <name>Mg(2+)</name>
        <dbReference type="ChEBI" id="CHEBI:18420"/>
    </cofactor>
</comment>